<proteinExistence type="predicted"/>
<dbReference type="AlphaFoldDB" id="A0AAD4GP36"/>
<dbReference type="GO" id="GO:0005634">
    <property type="term" value="C:nucleus"/>
    <property type="evidence" value="ECO:0007669"/>
    <property type="project" value="UniProtKB-SubCell"/>
</dbReference>
<organism evidence="8 9">
    <name type="scientific">Aspergillus nanangensis</name>
    <dbReference type="NCBI Taxonomy" id="2582783"/>
    <lineage>
        <taxon>Eukaryota</taxon>
        <taxon>Fungi</taxon>
        <taxon>Dikarya</taxon>
        <taxon>Ascomycota</taxon>
        <taxon>Pezizomycotina</taxon>
        <taxon>Eurotiomycetes</taxon>
        <taxon>Eurotiomycetidae</taxon>
        <taxon>Eurotiales</taxon>
        <taxon>Aspergillaceae</taxon>
        <taxon>Aspergillus</taxon>
        <taxon>Aspergillus subgen. Circumdati</taxon>
    </lineage>
</organism>
<feature type="region of interest" description="Disordered" evidence="7">
    <location>
        <begin position="1"/>
        <end position="57"/>
    </location>
</feature>
<comment type="caution">
    <text evidence="8">The sequence shown here is derived from an EMBL/GenBank/DDBJ whole genome shotgun (WGS) entry which is preliminary data.</text>
</comment>
<evidence type="ECO:0000256" key="7">
    <source>
        <dbReference type="SAM" id="MobiDB-lite"/>
    </source>
</evidence>
<evidence type="ECO:0000256" key="5">
    <source>
        <dbReference type="ARBA" id="ARBA00023163"/>
    </source>
</evidence>
<keyword evidence="5" id="KW-0804">Transcription</keyword>
<dbReference type="PANTHER" id="PTHR31845:SF21">
    <property type="entry name" value="REGULATORY PROTEIN LEU3"/>
    <property type="match status" value="1"/>
</dbReference>
<dbReference type="InterPro" id="IPR051089">
    <property type="entry name" value="prtT"/>
</dbReference>
<evidence type="ECO:0000313" key="8">
    <source>
        <dbReference type="EMBL" id="KAF9884036.1"/>
    </source>
</evidence>
<feature type="compositionally biased region" description="Polar residues" evidence="7">
    <location>
        <begin position="132"/>
        <end position="156"/>
    </location>
</feature>
<comment type="subcellular location">
    <subcellularLocation>
        <location evidence="1">Nucleus</location>
    </subcellularLocation>
</comment>
<sequence>MGGDSHPSVPGAGGPDVGGPLRKRNIAMAGLDSSPGSVEDMDDADSREEKKRQPVKRACNECRQQKVSVYIVPVAVRVVRQTIESNFKRVGKRSRNAEMEREIIELRKQIATVHTGSSGPPPSQLPQLSSSIPTAQHTPKPEPSSQVSPAVYNTPSMSSDHYMGSHEAVASLLDLRSGFDGSNYMRNGSHHFKRIEDVVVVPDRVTELFDLFFTFYHPFLPFLDREQTPDIYYNASPLLFWTIISVGARRYQTDNQLLNSLAGPVSRLVAMQLGLHRPSHTQDFSKFRVELIEEELRDKVRTWAICNIVAQRDSMDPNFKLPEGIWPRLEIEKFCDKVTKALYTNRRDPVGLCGDRERSALISFLSRDFDELESQLKPQNDCITELYLRASNLHLQLSAFFDDTTVKDYRERLLSLYVATTTFLEAAMNLKTSVGPVLSYTPYYVYQMLVAGGCTLLKLSKSFFAAHIDMEYTKNLFNRTIWAIRGVSVTTNDLPERLAEVLAQMWRLGSAPHPRPPTENVEMDDSLMLKVRCRMSMSLLFDSVWRWREDNRTKGRNIEAYLKNPTNPDSNAESSASSSVGALQASSSTPGVPGADPSLAPAPLLAQANLGVEALPSGFMEPNYEVFDPLNWLLDGLVDLPYSYSTMAGMEAQGIA</sequence>
<name>A0AAD4GP36_ASPNN</name>
<dbReference type="GO" id="GO:0000976">
    <property type="term" value="F:transcription cis-regulatory region binding"/>
    <property type="evidence" value="ECO:0007669"/>
    <property type="project" value="TreeGrafter"/>
</dbReference>
<evidence type="ECO:0000256" key="3">
    <source>
        <dbReference type="ARBA" id="ARBA00023015"/>
    </source>
</evidence>
<dbReference type="EMBL" id="VCAU01000137">
    <property type="protein sequence ID" value="KAF9884036.1"/>
    <property type="molecule type" value="Genomic_DNA"/>
</dbReference>
<dbReference type="CDD" id="cd12148">
    <property type="entry name" value="fungal_TF_MHR"/>
    <property type="match status" value="1"/>
</dbReference>
<accession>A0AAD4GP36</accession>
<evidence type="ECO:0008006" key="10">
    <source>
        <dbReference type="Google" id="ProtNLM"/>
    </source>
</evidence>
<dbReference type="PANTHER" id="PTHR31845">
    <property type="entry name" value="FINGER DOMAIN PROTEIN, PUTATIVE-RELATED"/>
    <property type="match status" value="1"/>
</dbReference>
<dbReference type="GO" id="GO:0000981">
    <property type="term" value="F:DNA-binding transcription factor activity, RNA polymerase II-specific"/>
    <property type="evidence" value="ECO:0007669"/>
    <property type="project" value="TreeGrafter"/>
</dbReference>
<dbReference type="Proteomes" id="UP001194746">
    <property type="component" value="Unassembled WGS sequence"/>
</dbReference>
<gene>
    <name evidence="8" type="ORF">FE257_002374</name>
</gene>
<evidence type="ECO:0000256" key="1">
    <source>
        <dbReference type="ARBA" id="ARBA00004123"/>
    </source>
</evidence>
<evidence type="ECO:0000256" key="2">
    <source>
        <dbReference type="ARBA" id="ARBA00022833"/>
    </source>
</evidence>
<reference evidence="8" key="2">
    <citation type="submission" date="2020-02" db="EMBL/GenBank/DDBJ databases">
        <authorList>
            <person name="Gilchrist C.L.M."/>
            <person name="Chooi Y.-H."/>
        </authorList>
    </citation>
    <scope>NUCLEOTIDE SEQUENCE</scope>
    <source>
        <strain evidence="8">MST-FP2251</strain>
    </source>
</reference>
<keyword evidence="4" id="KW-0238">DNA-binding</keyword>
<reference evidence="8" key="1">
    <citation type="journal article" date="2019" name="Beilstein J. Org. Chem.">
        <title>Nanangenines: drimane sesquiterpenoids as the dominant metabolite cohort of a novel Australian fungus, Aspergillus nanangensis.</title>
        <authorList>
            <person name="Lacey H.J."/>
            <person name="Gilchrist C.L.M."/>
            <person name="Crombie A."/>
            <person name="Kalaitzis J.A."/>
            <person name="Vuong D."/>
            <person name="Rutledge P.J."/>
            <person name="Turner P."/>
            <person name="Pitt J.I."/>
            <person name="Lacey E."/>
            <person name="Chooi Y.H."/>
            <person name="Piggott A.M."/>
        </authorList>
    </citation>
    <scope>NUCLEOTIDE SEQUENCE</scope>
    <source>
        <strain evidence="8">MST-FP2251</strain>
    </source>
</reference>
<keyword evidence="3" id="KW-0805">Transcription regulation</keyword>
<feature type="compositionally biased region" description="Low complexity" evidence="7">
    <location>
        <begin position="570"/>
        <end position="598"/>
    </location>
</feature>
<keyword evidence="6" id="KW-0539">Nucleus</keyword>
<evidence type="ECO:0000256" key="4">
    <source>
        <dbReference type="ARBA" id="ARBA00023125"/>
    </source>
</evidence>
<evidence type="ECO:0000313" key="9">
    <source>
        <dbReference type="Proteomes" id="UP001194746"/>
    </source>
</evidence>
<feature type="region of interest" description="Disordered" evidence="7">
    <location>
        <begin position="561"/>
        <end position="598"/>
    </location>
</feature>
<keyword evidence="2" id="KW-0862">Zinc</keyword>
<protein>
    <recommendedName>
        <fullName evidence="10">Transcription factor domain-containing protein</fullName>
    </recommendedName>
</protein>
<feature type="compositionally biased region" description="Basic and acidic residues" evidence="7">
    <location>
        <begin position="47"/>
        <end position="57"/>
    </location>
</feature>
<evidence type="ECO:0000256" key="6">
    <source>
        <dbReference type="ARBA" id="ARBA00023242"/>
    </source>
</evidence>
<keyword evidence="9" id="KW-1185">Reference proteome</keyword>
<feature type="region of interest" description="Disordered" evidence="7">
    <location>
        <begin position="113"/>
        <end position="156"/>
    </location>
</feature>